<accession>A0ABY3S724</accession>
<keyword evidence="2" id="KW-1185">Reference proteome</keyword>
<gene>
    <name evidence="1" type="ORF">G163CM_26380</name>
</gene>
<proteinExistence type="predicted"/>
<organism evidence="1 2">
    <name type="scientific">Pseudocitrobacter corydidari</name>
    <dbReference type="NCBI Taxonomy" id="2891570"/>
    <lineage>
        <taxon>Bacteria</taxon>
        <taxon>Pseudomonadati</taxon>
        <taxon>Pseudomonadota</taxon>
        <taxon>Gammaproteobacteria</taxon>
        <taxon>Enterobacterales</taxon>
        <taxon>Enterobacteriaceae</taxon>
        <taxon>Pseudocitrobacter</taxon>
    </lineage>
</organism>
<sequence length="162" mass="18979">MSRKFSHIADSKAAIEVILALFRNVETVYNQGQEICLLDPTKRVEGEEVKKVMNIIDSQQKAFDYWRTSAQQFSIQFRIPVNIQKNHEAYIINSFELLKDMSNFDFQLIKNFVRNNDYTAQYYSLQDILTAYIDGVRKSHSINLTNVDMFFAVLCSYVECYD</sequence>
<protein>
    <submittedName>
        <fullName evidence="1">Uncharacterized protein</fullName>
    </submittedName>
</protein>
<reference evidence="1 2" key="1">
    <citation type="journal article" date="2022" name="Int. J. Syst. Evol. Microbiol.">
        <title>Pseudocitrobacter corydidari sp. nov., isolated from the Asian emerald cockroach Corydidarum magnifica.</title>
        <authorList>
            <person name="Guzman J."/>
            <person name="Poehlein A."/>
            <person name="Glaeser S.P."/>
            <person name="Schwengers O."/>
            <person name="Blom J."/>
            <person name="Hollensteiner J."/>
            <person name="Kampfer P."/>
            <person name="Vilcinskas A."/>
        </authorList>
    </citation>
    <scope>NUCLEOTIDE SEQUENCE [LARGE SCALE GENOMIC DNA]</scope>
    <source>
        <strain evidence="1">G163CM</strain>
    </source>
</reference>
<dbReference type="EMBL" id="CP087880">
    <property type="protein sequence ID" value="UGS41921.1"/>
    <property type="molecule type" value="Genomic_DNA"/>
</dbReference>
<evidence type="ECO:0000313" key="1">
    <source>
        <dbReference type="EMBL" id="UGS41921.1"/>
    </source>
</evidence>
<evidence type="ECO:0000313" key="2">
    <source>
        <dbReference type="Proteomes" id="UP001199659"/>
    </source>
</evidence>
<dbReference type="RefSeq" id="WP_231825287.1">
    <property type="nucleotide sequence ID" value="NZ_CP087880.1"/>
</dbReference>
<dbReference type="Proteomes" id="UP001199659">
    <property type="component" value="Chromosome"/>
</dbReference>
<name>A0ABY3S724_9ENTR</name>